<keyword evidence="2 5" id="KW-0689">Ribosomal protein</keyword>
<dbReference type="InterPro" id="IPR036796">
    <property type="entry name" value="Ribosomal_uL11_N_sf"/>
</dbReference>
<organism evidence="8 9">
    <name type="scientific">Apiotrichum porosum</name>
    <dbReference type="NCBI Taxonomy" id="105984"/>
    <lineage>
        <taxon>Eukaryota</taxon>
        <taxon>Fungi</taxon>
        <taxon>Dikarya</taxon>
        <taxon>Basidiomycota</taxon>
        <taxon>Agaricomycotina</taxon>
        <taxon>Tremellomycetes</taxon>
        <taxon>Trichosporonales</taxon>
        <taxon>Trichosporonaceae</taxon>
        <taxon>Apiotrichum</taxon>
    </lineage>
</organism>
<dbReference type="InterPro" id="IPR000911">
    <property type="entry name" value="Ribosomal_uL11"/>
</dbReference>
<proteinExistence type="inferred from homology"/>
<dbReference type="Proteomes" id="UP000279236">
    <property type="component" value="Unassembled WGS sequence"/>
</dbReference>
<evidence type="ECO:0000256" key="5">
    <source>
        <dbReference type="RuleBase" id="RU003978"/>
    </source>
</evidence>
<evidence type="ECO:0000313" key="9">
    <source>
        <dbReference type="Proteomes" id="UP000279236"/>
    </source>
</evidence>
<dbReference type="HAMAP" id="MF_00736">
    <property type="entry name" value="Ribosomal_uL11"/>
    <property type="match status" value="1"/>
</dbReference>
<dbReference type="InterPro" id="IPR020783">
    <property type="entry name" value="Ribosomal_uL11_C"/>
</dbReference>
<dbReference type="Gene3D" id="3.30.1550.10">
    <property type="entry name" value="Ribosomal protein L11/L12, N-terminal domain"/>
    <property type="match status" value="1"/>
</dbReference>
<dbReference type="Pfam" id="PF00298">
    <property type="entry name" value="Ribosomal_L11"/>
    <property type="match status" value="1"/>
</dbReference>
<dbReference type="SUPFAM" id="SSF46906">
    <property type="entry name" value="Ribosomal protein L11, C-terminal domain"/>
    <property type="match status" value="1"/>
</dbReference>
<dbReference type="NCBIfam" id="TIGR01632">
    <property type="entry name" value="L11_bact"/>
    <property type="match status" value="1"/>
</dbReference>
<dbReference type="GO" id="GO:0070180">
    <property type="term" value="F:large ribosomal subunit rRNA binding"/>
    <property type="evidence" value="ECO:0007669"/>
    <property type="project" value="TreeGrafter"/>
</dbReference>
<keyword evidence="3 5" id="KW-0687">Ribonucleoprotein</keyword>
<dbReference type="STRING" id="105984.A0A427XHS7"/>
<accession>A0A427XHS7</accession>
<dbReference type="SUPFAM" id="SSF54747">
    <property type="entry name" value="Ribosomal L11/L12e N-terminal domain"/>
    <property type="match status" value="1"/>
</dbReference>
<dbReference type="GeneID" id="39586654"/>
<dbReference type="GO" id="GO:0006412">
    <property type="term" value="P:translation"/>
    <property type="evidence" value="ECO:0007669"/>
    <property type="project" value="InterPro"/>
</dbReference>
<dbReference type="Gene3D" id="1.10.10.250">
    <property type="entry name" value="Ribosomal protein L11, C-terminal domain"/>
    <property type="match status" value="1"/>
</dbReference>
<name>A0A427XHS7_9TREE</name>
<dbReference type="InterPro" id="IPR020784">
    <property type="entry name" value="Ribosomal_uL11_N"/>
</dbReference>
<evidence type="ECO:0000259" key="6">
    <source>
        <dbReference type="Pfam" id="PF00298"/>
    </source>
</evidence>
<dbReference type="EMBL" id="RSCE01000012">
    <property type="protein sequence ID" value="RSH78386.1"/>
    <property type="molecule type" value="Genomic_DNA"/>
</dbReference>
<evidence type="ECO:0000259" key="7">
    <source>
        <dbReference type="Pfam" id="PF03946"/>
    </source>
</evidence>
<comment type="caution">
    <text evidence="8">The sequence shown here is derived from an EMBL/GenBank/DDBJ whole genome shotgun (WGS) entry which is preliminary data.</text>
</comment>
<dbReference type="InterPro" id="IPR036769">
    <property type="entry name" value="Ribosomal_uL11_C_sf"/>
</dbReference>
<dbReference type="FunFam" id="1.10.10.250:FF:000003">
    <property type="entry name" value="Mitochondrial ribosomal protein L11"/>
    <property type="match status" value="1"/>
</dbReference>
<evidence type="ECO:0000256" key="3">
    <source>
        <dbReference type="ARBA" id="ARBA00023274"/>
    </source>
</evidence>
<dbReference type="Pfam" id="PF03946">
    <property type="entry name" value="Ribosomal_L11_N"/>
    <property type="match status" value="1"/>
</dbReference>
<evidence type="ECO:0000313" key="8">
    <source>
        <dbReference type="EMBL" id="RSH78386.1"/>
    </source>
</evidence>
<evidence type="ECO:0000256" key="1">
    <source>
        <dbReference type="ARBA" id="ARBA00010537"/>
    </source>
</evidence>
<feature type="domain" description="Large ribosomal subunit protein uL11 C-terminal" evidence="6">
    <location>
        <begin position="74"/>
        <end position="144"/>
    </location>
</feature>
<dbReference type="CDD" id="cd00349">
    <property type="entry name" value="Ribosomal_L11"/>
    <property type="match status" value="1"/>
</dbReference>
<reference evidence="8 9" key="1">
    <citation type="submission" date="2018-11" db="EMBL/GenBank/DDBJ databases">
        <title>Genome sequence of Apiotrichum porosum DSM 27194.</title>
        <authorList>
            <person name="Aliyu H."/>
            <person name="Gorte O."/>
            <person name="Ochsenreither K."/>
        </authorList>
    </citation>
    <scope>NUCLEOTIDE SEQUENCE [LARGE SCALE GENOMIC DNA]</scope>
    <source>
        <strain evidence="8 9">DSM 27194</strain>
    </source>
</reference>
<dbReference type="SMART" id="SM00649">
    <property type="entry name" value="RL11"/>
    <property type="match status" value="1"/>
</dbReference>
<dbReference type="GO" id="GO:0003735">
    <property type="term" value="F:structural constituent of ribosome"/>
    <property type="evidence" value="ECO:0007669"/>
    <property type="project" value="InterPro"/>
</dbReference>
<evidence type="ECO:0000256" key="4">
    <source>
        <dbReference type="ARBA" id="ARBA00040104"/>
    </source>
</evidence>
<comment type="similarity">
    <text evidence="1 5">Belongs to the universal ribosomal protein uL11 family.</text>
</comment>
<dbReference type="RefSeq" id="XP_028473533.1">
    <property type="nucleotide sequence ID" value="XM_028617855.1"/>
</dbReference>
<protein>
    <recommendedName>
        <fullName evidence="4">Large ribosomal subunit protein uL11m</fullName>
    </recommendedName>
</protein>
<sequence>MSGKAAITQIVKLLVPAGKASPSPPVGPALGARAVKAMDFCKEFNARTAHFKTDLPIPTLITINPDRTFTFTFRTPPVSYLLKKAAKIEKGSGNVGAGKIATISLKHVYEIAKVKCTEDGLKHLGEERVARSIIGSARTLGIEVVP</sequence>
<keyword evidence="9" id="KW-1185">Reference proteome</keyword>
<evidence type="ECO:0000256" key="2">
    <source>
        <dbReference type="ARBA" id="ARBA00022980"/>
    </source>
</evidence>
<dbReference type="FunFam" id="3.30.1550.10:FF:000004">
    <property type="entry name" value="Mitochondrial 54S ribosomal protein YmL19"/>
    <property type="match status" value="1"/>
</dbReference>
<dbReference type="AlphaFoldDB" id="A0A427XHS7"/>
<dbReference type="PANTHER" id="PTHR11661">
    <property type="entry name" value="60S RIBOSOMAL PROTEIN L12"/>
    <property type="match status" value="1"/>
</dbReference>
<dbReference type="InterPro" id="IPR006519">
    <property type="entry name" value="Ribosomal_uL11_bac-typ"/>
</dbReference>
<gene>
    <name evidence="8" type="ORF">EHS24_002111</name>
</gene>
<dbReference type="OrthoDB" id="1091498at2759"/>
<feature type="domain" description="Large ribosomal subunit protein uL11 N-terminal" evidence="7">
    <location>
        <begin position="11"/>
        <end position="69"/>
    </location>
</feature>
<dbReference type="PANTHER" id="PTHR11661:SF1">
    <property type="entry name" value="LARGE RIBOSOMAL SUBUNIT PROTEIN UL11M"/>
    <property type="match status" value="1"/>
</dbReference>
<dbReference type="GO" id="GO:0005762">
    <property type="term" value="C:mitochondrial large ribosomal subunit"/>
    <property type="evidence" value="ECO:0007669"/>
    <property type="project" value="TreeGrafter"/>
</dbReference>